<reference evidence="3 4" key="1">
    <citation type="submission" date="2018-03" db="EMBL/GenBank/DDBJ databases">
        <title>Draft genome sequence of Rohu Carp (Labeo rohita).</title>
        <authorList>
            <person name="Das P."/>
            <person name="Kushwaha B."/>
            <person name="Joshi C.G."/>
            <person name="Kumar D."/>
            <person name="Nagpure N.S."/>
            <person name="Sahoo L."/>
            <person name="Das S.P."/>
            <person name="Bit A."/>
            <person name="Patnaik S."/>
            <person name="Meher P.K."/>
            <person name="Jayasankar P."/>
            <person name="Koringa P.G."/>
            <person name="Patel N.V."/>
            <person name="Hinsu A.T."/>
            <person name="Kumar R."/>
            <person name="Pandey M."/>
            <person name="Agarwal S."/>
            <person name="Srivastava S."/>
            <person name="Singh M."/>
            <person name="Iquebal M.A."/>
            <person name="Jaiswal S."/>
            <person name="Angadi U.B."/>
            <person name="Kumar N."/>
            <person name="Raza M."/>
            <person name="Shah T.M."/>
            <person name="Rai A."/>
            <person name="Jena J.K."/>
        </authorList>
    </citation>
    <scope>NUCLEOTIDE SEQUENCE [LARGE SCALE GENOMIC DNA]</scope>
    <source>
        <strain evidence="3">DASCIFA01</strain>
        <tissue evidence="3">Testis</tissue>
    </source>
</reference>
<dbReference type="InterPro" id="IPR052986">
    <property type="entry name" value="VLIG_GTPase"/>
</dbReference>
<evidence type="ECO:0000259" key="2">
    <source>
        <dbReference type="Pfam" id="PF25496"/>
    </source>
</evidence>
<protein>
    <submittedName>
        <fullName evidence="3">Up-regulator of cell proliferation-like protein</fullName>
    </submittedName>
</protein>
<accession>A0A498MXQ6</accession>
<sequence>MAIRGKGSRSSILQEDQSNILPKQESIDKKPNFSHGSGAPEQCQPDVSEKAHDKSYEIKESRDSGGPYSLLAAAEKHSKFRGKRQEASSQRIIMRKLLEKLGLAEYYDKKLTLHTVLQIDKNSITDVPVQSLSDLPWLFLKRLMMLQRTARSVKCSLTDGTEDSDWDDDQESESDSLQTMNPLDVLTAVFLCSDSFLQQLMIMKMSMCQFAVPLLLPNSDNNQITLMLWAMRDVVKIYRPHSLSDPSAFVEERIALSEIPLVSFVRLGRCNISKSEILNKLFSNPQQYIDTFVHFNTDCGNISKKISDGLVEMSWYLPCGNKNIDVFPEPVAIANLRGDIQNFETQYAFLCEVSTAVFVFFETQLLDSQFILVPSQKSKPQLFFVGDSNNTTTKATVNKLNLNTSNFIFKAKQSDAEFVDKIQSKLQDAIKNNSHKMSVLHLAEIARNLGILVDEDAEECQHAKASADEITSKISDIVQFKKEELPLQGEILMKLAKLEKEECNLKKIGDKNTEDYKNHLQIQKKKLREEQYRRVYTSNFELSVYLDSAFELGFELSVSPVSVNKA</sequence>
<dbReference type="Proteomes" id="UP000290572">
    <property type="component" value="Unassembled WGS sequence"/>
</dbReference>
<dbReference type="EMBL" id="QBIY01012612">
    <property type="protein sequence ID" value="RXN21427.1"/>
    <property type="molecule type" value="Genomic_DNA"/>
</dbReference>
<dbReference type="InterPro" id="IPR057365">
    <property type="entry name" value="URGCP"/>
</dbReference>
<comment type="caution">
    <text evidence="3">The sequence shown here is derived from an EMBL/GenBank/DDBJ whole genome shotgun (WGS) entry which is preliminary data.</text>
</comment>
<evidence type="ECO:0000256" key="1">
    <source>
        <dbReference type="SAM" id="MobiDB-lite"/>
    </source>
</evidence>
<feature type="region of interest" description="Disordered" evidence="1">
    <location>
        <begin position="157"/>
        <end position="177"/>
    </location>
</feature>
<dbReference type="Pfam" id="PF25496">
    <property type="entry name" value="URGCP"/>
    <property type="match status" value="1"/>
</dbReference>
<feature type="compositionally biased region" description="Basic and acidic residues" evidence="1">
    <location>
        <begin position="47"/>
        <end position="63"/>
    </location>
</feature>
<gene>
    <name evidence="3" type="ORF">ROHU_024006</name>
</gene>
<keyword evidence="4" id="KW-1185">Reference proteome</keyword>
<dbReference type="AlphaFoldDB" id="A0A498MXQ6"/>
<dbReference type="PANTHER" id="PTHR14819:SF9">
    <property type="entry name" value="UP-REGULATOR OF CELL PROLIFERATION-LIKE"/>
    <property type="match status" value="1"/>
</dbReference>
<feature type="compositionally biased region" description="Acidic residues" evidence="1">
    <location>
        <begin position="160"/>
        <end position="174"/>
    </location>
</feature>
<feature type="domain" description="Up-regulator of cell proliferation-like" evidence="2">
    <location>
        <begin position="180"/>
        <end position="471"/>
    </location>
</feature>
<feature type="compositionally biased region" description="Polar residues" evidence="1">
    <location>
        <begin position="8"/>
        <end position="21"/>
    </location>
</feature>
<feature type="region of interest" description="Disordered" evidence="1">
    <location>
        <begin position="1"/>
        <end position="68"/>
    </location>
</feature>
<dbReference type="PANTHER" id="PTHR14819">
    <property type="entry name" value="GTP-BINDING"/>
    <property type="match status" value="1"/>
</dbReference>
<name>A0A498MXQ6_LABRO</name>
<organism evidence="3 4">
    <name type="scientific">Labeo rohita</name>
    <name type="common">Indian major carp</name>
    <name type="synonym">Cyprinus rohita</name>
    <dbReference type="NCBI Taxonomy" id="84645"/>
    <lineage>
        <taxon>Eukaryota</taxon>
        <taxon>Metazoa</taxon>
        <taxon>Chordata</taxon>
        <taxon>Craniata</taxon>
        <taxon>Vertebrata</taxon>
        <taxon>Euteleostomi</taxon>
        <taxon>Actinopterygii</taxon>
        <taxon>Neopterygii</taxon>
        <taxon>Teleostei</taxon>
        <taxon>Ostariophysi</taxon>
        <taxon>Cypriniformes</taxon>
        <taxon>Cyprinidae</taxon>
        <taxon>Labeoninae</taxon>
        <taxon>Labeonini</taxon>
        <taxon>Labeo</taxon>
    </lineage>
</organism>
<evidence type="ECO:0000313" key="3">
    <source>
        <dbReference type="EMBL" id="RXN21427.1"/>
    </source>
</evidence>
<evidence type="ECO:0000313" key="4">
    <source>
        <dbReference type="Proteomes" id="UP000290572"/>
    </source>
</evidence>
<dbReference type="STRING" id="84645.A0A498MXQ6"/>
<proteinExistence type="predicted"/>